<evidence type="ECO:0000256" key="1">
    <source>
        <dbReference type="ARBA" id="ARBA00007074"/>
    </source>
</evidence>
<comment type="caution">
    <text evidence="6">The sequence shown here is derived from an EMBL/GenBank/DDBJ whole genome shotgun (WGS) entry which is preliminary data.</text>
</comment>
<dbReference type="PANTHER" id="PTHR47053:SF3">
    <property type="entry name" value="GAMMA-D-GLUTAMYL-L-LYSINE DIPEPTIDYL-PEPTIDASE"/>
    <property type="match status" value="1"/>
</dbReference>
<protein>
    <submittedName>
        <fullName evidence="6">NlpC/P60 family protein</fullName>
    </submittedName>
</protein>
<accession>A0ABW3LEQ2</accession>
<evidence type="ECO:0000256" key="4">
    <source>
        <dbReference type="ARBA" id="ARBA00022807"/>
    </source>
</evidence>
<dbReference type="InterPro" id="IPR000064">
    <property type="entry name" value="NLP_P60_dom"/>
</dbReference>
<dbReference type="EMBL" id="JBHTKI010000014">
    <property type="protein sequence ID" value="MFD1031831.1"/>
    <property type="molecule type" value="Genomic_DNA"/>
</dbReference>
<dbReference type="InterPro" id="IPR057812">
    <property type="entry name" value="SH3_YKFC_2nd"/>
</dbReference>
<keyword evidence="3" id="KW-0378">Hydrolase</keyword>
<feature type="domain" description="NlpC/P60" evidence="5">
    <location>
        <begin position="177"/>
        <end position="283"/>
    </location>
</feature>
<organism evidence="6 7">
    <name type="scientific">Metaplanococcus flavidus</name>
    <dbReference type="NCBI Taxonomy" id="569883"/>
    <lineage>
        <taxon>Bacteria</taxon>
        <taxon>Bacillati</taxon>
        <taxon>Bacillota</taxon>
        <taxon>Bacilli</taxon>
        <taxon>Bacillales</taxon>
        <taxon>Caryophanaceae</taxon>
        <taxon>Metaplanococcus</taxon>
    </lineage>
</organism>
<evidence type="ECO:0000256" key="2">
    <source>
        <dbReference type="ARBA" id="ARBA00022670"/>
    </source>
</evidence>
<dbReference type="Proteomes" id="UP001597109">
    <property type="component" value="Unassembled WGS sequence"/>
</dbReference>
<evidence type="ECO:0000313" key="7">
    <source>
        <dbReference type="Proteomes" id="UP001597109"/>
    </source>
</evidence>
<evidence type="ECO:0000259" key="5">
    <source>
        <dbReference type="PROSITE" id="PS51935"/>
    </source>
</evidence>
<dbReference type="PANTHER" id="PTHR47053">
    <property type="entry name" value="MUREIN DD-ENDOPEPTIDASE MEPH-RELATED"/>
    <property type="match status" value="1"/>
</dbReference>
<dbReference type="Gene3D" id="2.30.30.40">
    <property type="entry name" value="SH3 Domains"/>
    <property type="match status" value="1"/>
</dbReference>
<sequence length="283" mass="31334">MVLKQSAVCGIPVATVWSSPDKARDVDMEGLSATGRINNWVEAMNMDQTRDLMESGRIETQLLYGEPVEIDVVVDGWAKIAALWQPSGKDERGYPGWVPVAQLKEVELFEEFDYARITGRHAQLWTPEFKPLTTISFNTKLPVLEVNDFVRVQTPDGDALIRSIDVEILERSHAKTGTTGADIVKMAEQFLNLQYFWGGMSSYGYDCSGLTFNVFGAAGIKISRDAGDQAIEGESVDKNSQTDWQVGDLLFFADDYGRAAVRHVGIYYGNGMMIHSPTAGQGY</sequence>
<proteinExistence type="inferred from homology"/>
<dbReference type="Pfam" id="PF23795">
    <property type="entry name" value="SH3_YKFC_2nd"/>
    <property type="match status" value="1"/>
</dbReference>
<evidence type="ECO:0000313" key="6">
    <source>
        <dbReference type="EMBL" id="MFD1031831.1"/>
    </source>
</evidence>
<name>A0ABW3LEQ2_9BACL</name>
<dbReference type="Pfam" id="PF00877">
    <property type="entry name" value="NLPC_P60"/>
    <property type="match status" value="1"/>
</dbReference>
<dbReference type="PROSITE" id="PS51935">
    <property type="entry name" value="NLPC_P60"/>
    <property type="match status" value="1"/>
</dbReference>
<dbReference type="RefSeq" id="WP_379082438.1">
    <property type="nucleotide sequence ID" value="NZ_JBHTKI010000014.1"/>
</dbReference>
<comment type="similarity">
    <text evidence="1">Belongs to the peptidase C40 family.</text>
</comment>
<keyword evidence="2" id="KW-0645">Protease</keyword>
<keyword evidence="4" id="KW-0788">Thiol protease</keyword>
<keyword evidence="7" id="KW-1185">Reference proteome</keyword>
<dbReference type="InterPro" id="IPR038765">
    <property type="entry name" value="Papain-like_cys_pep_sf"/>
</dbReference>
<dbReference type="Gene3D" id="3.90.1720.10">
    <property type="entry name" value="endopeptidase domain like (from Nostoc punctiforme)"/>
    <property type="match status" value="1"/>
</dbReference>
<gene>
    <name evidence="6" type="ORF">ACFQ1X_10360</name>
</gene>
<evidence type="ECO:0000256" key="3">
    <source>
        <dbReference type="ARBA" id="ARBA00022801"/>
    </source>
</evidence>
<dbReference type="InterPro" id="IPR051202">
    <property type="entry name" value="Peptidase_C40"/>
</dbReference>
<reference evidence="7" key="1">
    <citation type="journal article" date="2019" name="Int. J. Syst. Evol. Microbiol.">
        <title>The Global Catalogue of Microorganisms (GCM) 10K type strain sequencing project: providing services to taxonomists for standard genome sequencing and annotation.</title>
        <authorList>
            <consortium name="The Broad Institute Genomics Platform"/>
            <consortium name="The Broad Institute Genome Sequencing Center for Infectious Disease"/>
            <person name="Wu L."/>
            <person name="Ma J."/>
        </authorList>
    </citation>
    <scope>NUCLEOTIDE SEQUENCE [LARGE SCALE GENOMIC DNA]</scope>
    <source>
        <strain evidence="7">CCUG 56756</strain>
    </source>
</reference>
<dbReference type="SUPFAM" id="SSF54001">
    <property type="entry name" value="Cysteine proteinases"/>
    <property type="match status" value="1"/>
</dbReference>